<evidence type="ECO:0000313" key="8">
    <source>
        <dbReference type="EMBL" id="KAF7990853.1"/>
    </source>
</evidence>
<dbReference type="GO" id="GO:0006974">
    <property type="term" value="P:DNA damage response"/>
    <property type="evidence" value="ECO:0007669"/>
    <property type="project" value="InterPro"/>
</dbReference>
<comment type="subcellular location">
    <subcellularLocation>
        <location evidence="2">Chromosome</location>
    </subcellularLocation>
    <subcellularLocation>
        <location evidence="1">Nucleus</location>
    </subcellularLocation>
</comment>
<evidence type="ECO:0000313" key="9">
    <source>
        <dbReference type="Proteomes" id="UP000639338"/>
    </source>
</evidence>
<evidence type="ECO:0000256" key="1">
    <source>
        <dbReference type="ARBA" id="ARBA00004123"/>
    </source>
</evidence>
<protein>
    <recommendedName>
        <fullName evidence="7">PBZ-type domain-containing protein</fullName>
    </recommendedName>
</protein>
<feature type="compositionally biased region" description="Basic and acidic residues" evidence="6">
    <location>
        <begin position="93"/>
        <end position="105"/>
    </location>
</feature>
<keyword evidence="4" id="KW-0158">Chromosome</keyword>
<dbReference type="OrthoDB" id="416496at2759"/>
<name>A0A834XP48_APHGI</name>
<feature type="compositionally biased region" description="Acidic residues" evidence="6">
    <location>
        <begin position="108"/>
        <end position="117"/>
    </location>
</feature>
<dbReference type="Pfam" id="PF10228">
    <property type="entry name" value="HPF1"/>
    <property type="match status" value="1"/>
</dbReference>
<dbReference type="PANTHER" id="PTHR13386">
    <property type="entry name" value="HISTONE PARYLATION FACTOR 1"/>
    <property type="match status" value="1"/>
</dbReference>
<dbReference type="Proteomes" id="UP000639338">
    <property type="component" value="Unassembled WGS sequence"/>
</dbReference>
<feature type="compositionally biased region" description="Basic and acidic residues" evidence="6">
    <location>
        <begin position="58"/>
        <end position="78"/>
    </location>
</feature>
<proteinExistence type="inferred from homology"/>
<dbReference type="Pfam" id="PF10283">
    <property type="entry name" value="zf-CCHH"/>
    <property type="match status" value="1"/>
</dbReference>
<evidence type="ECO:0000259" key="7">
    <source>
        <dbReference type="Pfam" id="PF10283"/>
    </source>
</evidence>
<dbReference type="GO" id="GO:0005694">
    <property type="term" value="C:chromosome"/>
    <property type="evidence" value="ECO:0007669"/>
    <property type="project" value="UniProtKB-SubCell"/>
</dbReference>
<evidence type="ECO:0000256" key="3">
    <source>
        <dbReference type="ARBA" id="ARBA00010803"/>
    </source>
</evidence>
<dbReference type="GO" id="GO:0072572">
    <property type="term" value="F:poly-ADP-D-ribose binding"/>
    <property type="evidence" value="ECO:0007669"/>
    <property type="project" value="TreeGrafter"/>
</dbReference>
<keyword evidence="5" id="KW-0539">Nucleus</keyword>
<dbReference type="EMBL" id="JACMRX010000004">
    <property type="protein sequence ID" value="KAF7990853.1"/>
    <property type="molecule type" value="Genomic_DNA"/>
</dbReference>
<dbReference type="InterPro" id="IPR019406">
    <property type="entry name" value="APLF_PBZ"/>
</dbReference>
<feature type="compositionally biased region" description="Polar residues" evidence="6">
    <location>
        <begin position="123"/>
        <end position="137"/>
    </location>
</feature>
<evidence type="ECO:0000256" key="4">
    <source>
        <dbReference type="ARBA" id="ARBA00022454"/>
    </source>
</evidence>
<evidence type="ECO:0000256" key="5">
    <source>
        <dbReference type="ARBA" id="ARBA00023242"/>
    </source>
</evidence>
<accession>A0A834XP48</accession>
<dbReference type="PANTHER" id="PTHR13386:SF1">
    <property type="entry name" value="HISTONE PARYLATION FACTOR 1"/>
    <property type="match status" value="1"/>
</dbReference>
<evidence type="ECO:0000256" key="6">
    <source>
        <dbReference type="SAM" id="MobiDB-lite"/>
    </source>
</evidence>
<sequence length="465" mass="52756">MPTDDSLTAYQKDSRVACQYGEKCYQKNPAHHDKYKHPPKISKPNDDNKNTKGLKRKRNDEKTECNESKIKKTNDNKITDQFTSASSSSSSDNDDKITDESKKIIPESSDEESDDSSNDLKTESSVTTTQVACTSESSTKEDKIPENKAIKSYDTLNPHEKLIQDLFLVQMPDDFYKFYEFCSTINSKNPQLALQSIDLELVGPFDVLSGKITEPKNDKDIYLTHWRYFYDPPEFQTILKGNDKEGLHYGYWRDEPNEQPPLVAKNLANIDCKIVACGPNIFAAVLAHTEEVLKKANLFTKPKILQISQKLKSFAKENNIFMEKLSTEMKTRNRKVVAKTFFGIGIVVKYDTKTQLGYRTLSATESQFKKILSKIENPSTDAEKIENLSAVEEIVRWATIAADECDFGTPLELGHDLFASGVGCLEKTSLQMLRMAYSLLRRSQFSKIAEVHIKNRKKGCQLSVL</sequence>
<dbReference type="GO" id="GO:0042393">
    <property type="term" value="F:histone binding"/>
    <property type="evidence" value="ECO:0007669"/>
    <property type="project" value="InterPro"/>
</dbReference>
<keyword evidence="9" id="KW-1185">Reference proteome</keyword>
<evidence type="ECO:0000256" key="2">
    <source>
        <dbReference type="ARBA" id="ARBA00004286"/>
    </source>
</evidence>
<reference evidence="8 9" key="1">
    <citation type="submission" date="2020-08" db="EMBL/GenBank/DDBJ databases">
        <title>Aphidius gifuensis genome sequencing and assembly.</title>
        <authorList>
            <person name="Du Z."/>
        </authorList>
    </citation>
    <scope>NUCLEOTIDE SEQUENCE [LARGE SCALE GENOMIC DNA]</scope>
    <source>
        <strain evidence="8">YNYX2018</strain>
        <tissue evidence="8">Adults</tissue>
    </source>
</reference>
<dbReference type="InterPro" id="IPR019361">
    <property type="entry name" value="HPF1"/>
</dbReference>
<organism evidence="8 9">
    <name type="scientific">Aphidius gifuensis</name>
    <name type="common">Parasitoid wasp</name>
    <dbReference type="NCBI Taxonomy" id="684658"/>
    <lineage>
        <taxon>Eukaryota</taxon>
        <taxon>Metazoa</taxon>
        <taxon>Ecdysozoa</taxon>
        <taxon>Arthropoda</taxon>
        <taxon>Hexapoda</taxon>
        <taxon>Insecta</taxon>
        <taxon>Pterygota</taxon>
        <taxon>Neoptera</taxon>
        <taxon>Endopterygota</taxon>
        <taxon>Hymenoptera</taxon>
        <taxon>Apocrita</taxon>
        <taxon>Ichneumonoidea</taxon>
        <taxon>Braconidae</taxon>
        <taxon>Aphidiinae</taxon>
        <taxon>Aphidius</taxon>
    </lineage>
</organism>
<dbReference type="GO" id="GO:0005634">
    <property type="term" value="C:nucleus"/>
    <property type="evidence" value="ECO:0007669"/>
    <property type="project" value="UniProtKB-SubCell"/>
</dbReference>
<feature type="region of interest" description="Disordered" evidence="6">
    <location>
        <begin position="28"/>
        <end position="146"/>
    </location>
</feature>
<comment type="similarity">
    <text evidence="3">Belongs to the HPF1 family.</text>
</comment>
<gene>
    <name evidence="8" type="ORF">HCN44_000658</name>
</gene>
<feature type="domain" description="PBZ-type" evidence="7">
    <location>
        <begin position="15"/>
        <end position="40"/>
    </location>
</feature>
<dbReference type="AlphaFoldDB" id="A0A834XP48"/>
<comment type="caution">
    <text evidence="8">The sequence shown here is derived from an EMBL/GenBank/DDBJ whole genome shotgun (WGS) entry which is preliminary data.</text>
</comment>